<organism evidence="3 4">
    <name type="scientific">Arthrospiribacter ruber</name>
    <dbReference type="NCBI Taxonomy" id="2487934"/>
    <lineage>
        <taxon>Bacteria</taxon>
        <taxon>Pseudomonadati</taxon>
        <taxon>Bacteroidota</taxon>
        <taxon>Cytophagia</taxon>
        <taxon>Cytophagales</taxon>
        <taxon>Cyclobacteriaceae</taxon>
        <taxon>Arthrospiribacter</taxon>
    </lineage>
</organism>
<dbReference type="InterPro" id="IPR041677">
    <property type="entry name" value="DNA2/NAM7_AAA_11"/>
</dbReference>
<evidence type="ECO:0000313" key="3">
    <source>
        <dbReference type="EMBL" id="MBW3467314.1"/>
    </source>
</evidence>
<dbReference type="EMBL" id="RPHB01000002">
    <property type="protein sequence ID" value="MBW3467314.1"/>
    <property type="molecule type" value="Genomic_DNA"/>
</dbReference>
<sequence length="1308" mass="152674">MLKVTLQTYLNRLVDLSSRNRSLYMPKLPASQMIDLKDLNFLNGKEDFDIIRNLIGKKKDIPICPILDQRDKQNNQQSLRLKKLANLSETLASETGEKSLYIAWPFVEGKLINGQLLRCPLILFPVSLSNDGKTWTLKRPTGEEPELNQTFLLALANALSEVPVSFDEQNPLAEFGKDPIEFRNQLYEFLKKNFPVNFSQELYEDKIIGFPDTGKALDEERLGLGQMKLRPYAVLGHFSQKTSFLIGDYEQLLERENHPDLEHLFESKFTLDEGSKTNREEQLYTVFPVDSSQEKVLKAARSGHSCVVEGPPGTGKSQLISNLAVDYISRGKKVLIVSQKRAALDVVAKRLAEKGFGDFIGLVHDFRADRKTLFQKIHKQIQQIDRYQELNRSIDAIQLEREFSQLSRTVNNLNEYFEDYRKALFNTEECGIPIKELYLSSTLEEESFDLTQHYRHFTFDQSSQFVRNMKEFAIYYRQFQQPDSFWLHRVDFSSFGASSQTRLKEVFDEISSFKKELEANFSIHGDFEPSFIFHLLEKRVKLEHLIKSLEDPEVMKTYQNLQTYDSGAFDLLWLQHKIDIVKKLLSQEGVEWSCPEKEIEDCLSLALQYKESKKRWFGNFRWPWQKNRFEKIQELLIKNGLKDDDQGIQTLITKLENRLNLNHQLTLLSGKKWLSLPSQPFDFLDFNHFGRIHEEAVKSRLLIEDWNLTGQFINQLLLTQEKGKLSILLEKTSILESKLPAWYVYLSKIQVQHLFVQSLGKDIQQLLDSLPKIFDQLVGFDQLRSRIGHSDRELMEKVLDHYPERSIDEICNVFIAGLKKAWIDHIEKKYPVLREICTPKSSNLQQEFMEAVEKKWQVSRHIVELRLRERTFKNLKFNRLGNLLTYRELSHQVSKKKRIWSVRKLIAEFETEIFELMPCWLASPETVSAIFPLEQHFDLVIFDESSQCYVERGLPAMLRGKQVVVAGDSQQLQPFDLYQVRLETEEEGVELETDSLLDLSSKYFQKHWLQGHYRSLQPELIHFSNREFYENKLEMLSSRKLVNQNSIPFSLHRADGIWDNQTNKEEAEHVVSILKALQKEDPKDQIGIITFNFFQMEHIREQIEKDHMIHLQKVKVKNIENVQGDEFDQVIFSIGYAKNKKGKLIANFGMLSKKGGVNRLNVAITRARKKIHLVTSLSSQDFSPKQLKNEGIASLKNYIEFVESAVNDGQITYPEQISQGYEYSWFLKNKLEGQNGTYTISKYPASQWLDLVWKKGSEIEGAYLTDDQRLYNAVSAKEAFVYHPIQLKEKGWPYQFVFSRQYWLGQPL</sequence>
<accession>A0A951IWM3</accession>
<feature type="domain" description="DNA2/NAM7 helicase helicase" evidence="1">
    <location>
        <begin position="290"/>
        <end position="418"/>
    </location>
</feature>
<dbReference type="PANTHER" id="PTHR10887:SF530">
    <property type="entry name" value="SUPERFAMILY I DNA HELICASES"/>
    <property type="match status" value="1"/>
</dbReference>
<proteinExistence type="predicted"/>
<evidence type="ECO:0000259" key="2">
    <source>
        <dbReference type="Pfam" id="PF13087"/>
    </source>
</evidence>
<dbReference type="InterPro" id="IPR047187">
    <property type="entry name" value="SF1_C_Upf1"/>
</dbReference>
<dbReference type="CDD" id="cd18808">
    <property type="entry name" value="SF1_C_Upf1"/>
    <property type="match status" value="1"/>
</dbReference>
<dbReference type="InterPro" id="IPR025103">
    <property type="entry name" value="DUF4011"/>
</dbReference>
<feature type="domain" description="DNA2/NAM7 helicase helicase" evidence="1">
    <location>
        <begin position="786"/>
        <end position="975"/>
    </location>
</feature>
<dbReference type="PANTHER" id="PTHR10887">
    <property type="entry name" value="DNA2/NAM7 HELICASE FAMILY"/>
    <property type="match status" value="1"/>
</dbReference>
<dbReference type="InterPro" id="IPR041679">
    <property type="entry name" value="DNA2/NAM7-like_C"/>
</dbReference>
<keyword evidence="4" id="KW-1185">Reference proteome</keyword>
<dbReference type="Proteomes" id="UP000727490">
    <property type="component" value="Unassembled WGS sequence"/>
</dbReference>
<dbReference type="Pfam" id="PF13086">
    <property type="entry name" value="AAA_11"/>
    <property type="match status" value="2"/>
</dbReference>
<dbReference type="Pfam" id="PF13195">
    <property type="entry name" value="DUF4011"/>
    <property type="match status" value="1"/>
</dbReference>
<feature type="domain" description="DNA2/NAM7 helicase-like C-terminal" evidence="2">
    <location>
        <begin position="1002"/>
        <end position="1175"/>
    </location>
</feature>
<dbReference type="Pfam" id="PF13087">
    <property type="entry name" value="AAA_12"/>
    <property type="match status" value="1"/>
</dbReference>
<protein>
    <submittedName>
        <fullName evidence="3">DUF4011 domain-containing protein</fullName>
    </submittedName>
</protein>
<dbReference type="InterPro" id="IPR045055">
    <property type="entry name" value="DNA2/NAM7-like"/>
</dbReference>
<comment type="caution">
    <text evidence="3">The sequence shown here is derived from an EMBL/GenBank/DDBJ whole genome shotgun (WGS) entry which is preliminary data.</text>
</comment>
<reference evidence="3 4" key="1">
    <citation type="journal article" date="2020" name="Syst. Appl. Microbiol.">
        <title>Arthrospiribacter ruber gen. nov., sp. nov., a novel bacterium isolated from Arthrospira cultures.</title>
        <authorList>
            <person name="Waleron M."/>
            <person name="Misztak A."/>
            <person name="Waleron M.M."/>
            <person name="Furmaniak M."/>
            <person name="Mrozik A."/>
            <person name="Waleron K."/>
        </authorList>
    </citation>
    <scope>NUCLEOTIDE SEQUENCE [LARGE SCALE GENOMIC DNA]</scope>
    <source>
        <strain evidence="3 4">DPMB0001</strain>
    </source>
</reference>
<evidence type="ECO:0000259" key="1">
    <source>
        <dbReference type="Pfam" id="PF13086"/>
    </source>
</evidence>
<dbReference type="RefSeq" id="WP_219287566.1">
    <property type="nucleotide sequence ID" value="NZ_RPHB01000002.1"/>
</dbReference>
<name>A0A951IWM3_9BACT</name>
<gene>
    <name evidence="3" type="ORF">EGN73_05745</name>
</gene>
<dbReference type="GO" id="GO:0004386">
    <property type="term" value="F:helicase activity"/>
    <property type="evidence" value="ECO:0007669"/>
    <property type="project" value="InterPro"/>
</dbReference>
<evidence type="ECO:0000313" key="4">
    <source>
        <dbReference type="Proteomes" id="UP000727490"/>
    </source>
</evidence>